<feature type="domain" description="HMA" evidence="2">
    <location>
        <begin position="6"/>
        <end position="72"/>
    </location>
</feature>
<dbReference type="RefSeq" id="WP_092892309.1">
    <property type="nucleotide sequence ID" value="NZ_CP061500.1"/>
</dbReference>
<dbReference type="STRING" id="564137.SAMN04488238_12024"/>
<dbReference type="PROSITE" id="PS01047">
    <property type="entry name" value="HMA_1"/>
    <property type="match status" value="1"/>
</dbReference>
<dbReference type="SUPFAM" id="SSF55008">
    <property type="entry name" value="HMA, heavy metal-associated domain"/>
    <property type="match status" value="1"/>
</dbReference>
<dbReference type="InterPro" id="IPR036163">
    <property type="entry name" value="HMA_dom_sf"/>
</dbReference>
<accession>A0A1H3EE46</accession>
<evidence type="ECO:0000259" key="2">
    <source>
        <dbReference type="PROSITE" id="PS50846"/>
    </source>
</evidence>
<dbReference type="GO" id="GO:0046872">
    <property type="term" value="F:metal ion binding"/>
    <property type="evidence" value="ECO:0007669"/>
    <property type="project" value="UniProtKB-KW"/>
</dbReference>
<organism evidence="3 4">
    <name type="scientific">Roseicitreum antarcticum</name>
    <dbReference type="NCBI Taxonomy" id="564137"/>
    <lineage>
        <taxon>Bacteria</taxon>
        <taxon>Pseudomonadati</taxon>
        <taxon>Pseudomonadota</taxon>
        <taxon>Alphaproteobacteria</taxon>
        <taxon>Rhodobacterales</taxon>
        <taxon>Paracoccaceae</taxon>
        <taxon>Roseicitreum</taxon>
    </lineage>
</organism>
<keyword evidence="4" id="KW-1185">Reference proteome</keyword>
<reference evidence="3 4" key="1">
    <citation type="submission" date="2016-10" db="EMBL/GenBank/DDBJ databases">
        <authorList>
            <person name="de Groot N.N."/>
        </authorList>
    </citation>
    <scope>NUCLEOTIDE SEQUENCE [LARGE SCALE GENOMIC DNA]</scope>
    <source>
        <strain evidence="3 4">CGMCC 1.8894</strain>
    </source>
</reference>
<dbReference type="InterPro" id="IPR006121">
    <property type="entry name" value="HMA_dom"/>
</dbReference>
<protein>
    <submittedName>
        <fullName evidence="3">Copper chaperone CopZ</fullName>
    </submittedName>
</protein>
<evidence type="ECO:0000256" key="1">
    <source>
        <dbReference type="ARBA" id="ARBA00022723"/>
    </source>
</evidence>
<proteinExistence type="predicted"/>
<dbReference type="Proteomes" id="UP000198539">
    <property type="component" value="Unassembled WGS sequence"/>
</dbReference>
<keyword evidence="1" id="KW-0479">Metal-binding</keyword>
<dbReference type="PROSITE" id="PS50846">
    <property type="entry name" value="HMA_2"/>
    <property type="match status" value="1"/>
</dbReference>
<evidence type="ECO:0000313" key="3">
    <source>
        <dbReference type="EMBL" id="SDX76905.1"/>
    </source>
</evidence>
<dbReference type="AlphaFoldDB" id="A0A1H3EE46"/>
<dbReference type="InterPro" id="IPR017969">
    <property type="entry name" value="Heavy-metal-associated_CS"/>
</dbReference>
<dbReference type="OrthoDB" id="8687281at2"/>
<name>A0A1H3EE46_9RHOB</name>
<dbReference type="EMBL" id="FNOM01000020">
    <property type="protein sequence ID" value="SDX76905.1"/>
    <property type="molecule type" value="Genomic_DNA"/>
</dbReference>
<dbReference type="FunFam" id="3.30.70.100:FF:000001">
    <property type="entry name" value="ATPase copper transporting beta"/>
    <property type="match status" value="1"/>
</dbReference>
<evidence type="ECO:0000313" key="4">
    <source>
        <dbReference type="Proteomes" id="UP000198539"/>
    </source>
</evidence>
<dbReference type="Pfam" id="PF00403">
    <property type="entry name" value="HMA"/>
    <property type="match status" value="1"/>
</dbReference>
<dbReference type="CDD" id="cd00371">
    <property type="entry name" value="HMA"/>
    <property type="match status" value="1"/>
</dbReference>
<dbReference type="Gene3D" id="3.30.70.100">
    <property type="match status" value="1"/>
</dbReference>
<gene>
    <name evidence="3" type="ORF">SAMN04488238_12024</name>
</gene>
<sequence>MTSTTTQTTLRSDELSCPSCVPKIEKALLALPGVEKAEVKFASGKIVVDHDPALSDVAALVNSIAKSGYTAKPSAF</sequence>